<accession>A0A2J7TH09</accession>
<proteinExistence type="predicted"/>
<sequence>MLALAPAVAFAQSESATGRGNGDKAVGPASENGDTATSNTKRPDGMGRSAYPDNSATSAPETPPAAGSVPPTGTTGSGKY</sequence>
<gene>
    <name evidence="2" type="ORF">CR492_10675</name>
</gene>
<evidence type="ECO:0000313" key="3">
    <source>
        <dbReference type="Proteomes" id="UP000236286"/>
    </source>
</evidence>
<feature type="region of interest" description="Disordered" evidence="1">
    <location>
        <begin position="1"/>
        <end position="80"/>
    </location>
</feature>
<organism evidence="2 3">
    <name type="scientific">Methylocella silvestris</name>
    <dbReference type="NCBI Taxonomy" id="199596"/>
    <lineage>
        <taxon>Bacteria</taxon>
        <taxon>Pseudomonadati</taxon>
        <taxon>Pseudomonadota</taxon>
        <taxon>Alphaproteobacteria</taxon>
        <taxon>Hyphomicrobiales</taxon>
        <taxon>Beijerinckiaceae</taxon>
        <taxon>Methylocella</taxon>
    </lineage>
</organism>
<dbReference type="EMBL" id="PDZR01000010">
    <property type="protein sequence ID" value="PNG26048.1"/>
    <property type="molecule type" value="Genomic_DNA"/>
</dbReference>
<comment type="caution">
    <text evidence="2">The sequence shown here is derived from an EMBL/GenBank/DDBJ whole genome shotgun (WGS) entry which is preliminary data.</text>
</comment>
<evidence type="ECO:0000313" key="2">
    <source>
        <dbReference type="EMBL" id="PNG26048.1"/>
    </source>
</evidence>
<feature type="compositionally biased region" description="Low complexity" evidence="1">
    <location>
        <begin position="55"/>
        <end position="74"/>
    </location>
</feature>
<dbReference type="Proteomes" id="UP000236286">
    <property type="component" value="Unassembled WGS sequence"/>
</dbReference>
<dbReference type="AlphaFoldDB" id="A0A2J7TH09"/>
<evidence type="ECO:0000256" key="1">
    <source>
        <dbReference type="SAM" id="MobiDB-lite"/>
    </source>
</evidence>
<protein>
    <submittedName>
        <fullName evidence="2">Uncharacterized protein</fullName>
    </submittedName>
</protein>
<reference evidence="2 3" key="1">
    <citation type="submission" date="2017-10" db="EMBL/GenBank/DDBJ databases">
        <title>Genome announcement of Methylocella silvestris TVC from permafrost.</title>
        <authorList>
            <person name="Wang J."/>
            <person name="Geng K."/>
            <person name="Ul-Haque F."/>
            <person name="Crombie A.T."/>
            <person name="Street L.E."/>
            <person name="Wookey P.A."/>
            <person name="Murrell J.C."/>
            <person name="Pratscher J."/>
        </authorList>
    </citation>
    <scope>NUCLEOTIDE SEQUENCE [LARGE SCALE GENOMIC DNA]</scope>
    <source>
        <strain evidence="2 3">TVC</strain>
    </source>
</reference>
<name>A0A2J7TH09_METSI</name>